<dbReference type="AlphaFoldDB" id="A0A9W6W9A2"/>
<protein>
    <recommendedName>
        <fullName evidence="1">JmjC domain-containing protein</fullName>
    </recommendedName>
</protein>
<dbReference type="Pfam" id="PF08007">
    <property type="entry name" value="JmjC_2"/>
    <property type="match status" value="1"/>
</dbReference>
<dbReference type="Proteomes" id="UP001165079">
    <property type="component" value="Unassembled WGS sequence"/>
</dbReference>
<organism evidence="2 3">
    <name type="scientific">Actinorhabdospora filicis</name>
    <dbReference type="NCBI Taxonomy" id="1785913"/>
    <lineage>
        <taxon>Bacteria</taxon>
        <taxon>Bacillati</taxon>
        <taxon>Actinomycetota</taxon>
        <taxon>Actinomycetes</taxon>
        <taxon>Micromonosporales</taxon>
        <taxon>Micromonosporaceae</taxon>
        <taxon>Actinorhabdospora</taxon>
    </lineage>
</organism>
<dbReference type="Gene3D" id="2.60.120.650">
    <property type="entry name" value="Cupin"/>
    <property type="match status" value="1"/>
</dbReference>
<name>A0A9W6W9A2_9ACTN</name>
<reference evidence="2" key="1">
    <citation type="submission" date="2023-03" db="EMBL/GenBank/DDBJ databases">
        <title>Actinorhabdospora filicis NBRC 111898.</title>
        <authorList>
            <person name="Ichikawa N."/>
            <person name="Sato H."/>
            <person name="Tonouchi N."/>
        </authorList>
    </citation>
    <scope>NUCLEOTIDE SEQUENCE</scope>
    <source>
        <strain evidence="2">NBRC 111898</strain>
    </source>
</reference>
<proteinExistence type="predicted"/>
<evidence type="ECO:0000259" key="1">
    <source>
        <dbReference type="PROSITE" id="PS51184"/>
    </source>
</evidence>
<feature type="domain" description="JmjC" evidence="1">
    <location>
        <begin position="100"/>
        <end position="240"/>
    </location>
</feature>
<dbReference type="EMBL" id="BSTX01000001">
    <property type="protein sequence ID" value="GLZ76460.1"/>
    <property type="molecule type" value="Genomic_DNA"/>
</dbReference>
<evidence type="ECO:0000313" key="2">
    <source>
        <dbReference type="EMBL" id="GLZ76460.1"/>
    </source>
</evidence>
<sequence length="318" mass="35240">MTENGVDSPLTVIDRLDWAEFAELYWEKRPVLIKDVRPRPFAADEVFRAAARATTAAFSVADRRLDIALPPEPGDGDLAGYHSRVSATLDGRRYALVVSVFHAFDHGLWKRETDFYAGLWEQVGLPLTGAITTMFHGTYEHSPVGVHKDRFTTFMFALSGRKRMRFWTERPWTHDVTTVLDYREYLGTSFVGEVEPGDLLYWPSAYYHVGENLGGGPATSVNVGVPIHGHRAEYDLDCLLADPDPDLDLPARPDTIAAKLAPVSASMFTEGTRLPDALTQTVTAMGAVARGRGRRLAELELALRGSRGFAPVPHETAR</sequence>
<dbReference type="RefSeq" id="WP_285661638.1">
    <property type="nucleotide sequence ID" value="NZ_BSTX01000001.1"/>
</dbReference>
<gene>
    <name evidence="2" type="ORF">Afil01_12670</name>
</gene>
<keyword evidence="3" id="KW-1185">Reference proteome</keyword>
<accession>A0A9W6W9A2</accession>
<evidence type="ECO:0000313" key="3">
    <source>
        <dbReference type="Proteomes" id="UP001165079"/>
    </source>
</evidence>
<dbReference type="PROSITE" id="PS51184">
    <property type="entry name" value="JMJC"/>
    <property type="match status" value="1"/>
</dbReference>
<dbReference type="SUPFAM" id="SSF51197">
    <property type="entry name" value="Clavaminate synthase-like"/>
    <property type="match status" value="1"/>
</dbReference>
<dbReference type="InterPro" id="IPR003347">
    <property type="entry name" value="JmjC_dom"/>
</dbReference>
<comment type="caution">
    <text evidence="2">The sequence shown here is derived from an EMBL/GenBank/DDBJ whole genome shotgun (WGS) entry which is preliminary data.</text>
</comment>